<name>A0ABQ0BGK7_9FIRM</name>
<accession>A0ABQ0BGK7</accession>
<evidence type="ECO:0000313" key="2">
    <source>
        <dbReference type="Proteomes" id="UP001600943"/>
    </source>
</evidence>
<comment type="caution">
    <text evidence="1">The sequence shown here is derived from an EMBL/GenBank/DDBJ whole genome shotgun (WGS) entry which is preliminary data.</text>
</comment>
<sequence length="73" mass="8388">MNQRPKSRVDGVDEFMVQRAAEQILKEMAENGWNQGEAELLPRYLEGAIKKNSERIRKLEPFAVCEVTAQEPL</sequence>
<proteinExistence type="predicted"/>
<dbReference type="Proteomes" id="UP001600943">
    <property type="component" value="Unassembled WGS sequence"/>
</dbReference>
<gene>
    <name evidence="1" type="ORF">K040078D81_47000</name>
</gene>
<dbReference type="EMBL" id="BAABYW010000001">
    <property type="protein sequence ID" value="GAA6410583.1"/>
    <property type="molecule type" value="Genomic_DNA"/>
</dbReference>
<reference evidence="1 2" key="1">
    <citation type="submission" date="2024-04" db="EMBL/GenBank/DDBJ databases">
        <title>Defined microbial consortia suppress multidrug-resistant proinflammatory Enterobacteriaceae via ecological control.</title>
        <authorList>
            <person name="Furuichi M."/>
            <person name="Kawaguchi T."/>
            <person name="Pust M."/>
            <person name="Yasuma K."/>
            <person name="Plichta D."/>
            <person name="Hasegawa N."/>
            <person name="Ohya T."/>
            <person name="Bhattarai S."/>
            <person name="Sasajima S."/>
            <person name="Aoto Y."/>
            <person name="Tuganbaev T."/>
            <person name="Yaginuma M."/>
            <person name="Ueda M."/>
            <person name="Okahashi N."/>
            <person name="Amafuji K."/>
            <person name="Kiridooshi Y."/>
            <person name="Sugita K."/>
            <person name="Strazar M."/>
            <person name="Skelly A."/>
            <person name="Suda W."/>
            <person name="Hattori M."/>
            <person name="Nakamoto N."/>
            <person name="Caballero S."/>
            <person name="Norman J."/>
            <person name="Olle B."/>
            <person name="Tanoue T."/>
            <person name="Arita M."/>
            <person name="Bucci V."/>
            <person name="Atarashi K."/>
            <person name="Xavier R."/>
            <person name="Honda K."/>
        </authorList>
    </citation>
    <scope>NUCLEOTIDE SEQUENCE [LARGE SCALE GENOMIC DNA]</scope>
    <source>
        <strain evidence="2">k04-0078-D8-1</strain>
    </source>
</reference>
<protein>
    <submittedName>
        <fullName evidence="1">Uncharacterized protein</fullName>
    </submittedName>
</protein>
<evidence type="ECO:0000313" key="1">
    <source>
        <dbReference type="EMBL" id="GAA6410583.1"/>
    </source>
</evidence>
<organism evidence="1 2">
    <name type="scientific">Blautia hominis</name>
    <dbReference type="NCBI Taxonomy" id="2025493"/>
    <lineage>
        <taxon>Bacteria</taxon>
        <taxon>Bacillati</taxon>
        <taxon>Bacillota</taxon>
        <taxon>Clostridia</taxon>
        <taxon>Lachnospirales</taxon>
        <taxon>Lachnospiraceae</taxon>
        <taxon>Blautia</taxon>
    </lineage>
</organism>
<keyword evidence="2" id="KW-1185">Reference proteome</keyword>
<dbReference type="RefSeq" id="WP_288976962.1">
    <property type="nucleotide sequence ID" value="NZ_BAABYW010000001.1"/>
</dbReference>